<feature type="transmembrane region" description="Helical" evidence="1">
    <location>
        <begin position="181"/>
        <end position="204"/>
    </location>
</feature>
<dbReference type="EMBL" id="JBHTJP010000032">
    <property type="protein sequence ID" value="MFD0975646.1"/>
    <property type="molecule type" value="Genomic_DNA"/>
</dbReference>
<evidence type="ECO:0000256" key="1">
    <source>
        <dbReference type="SAM" id="Phobius"/>
    </source>
</evidence>
<feature type="transmembrane region" description="Helical" evidence="1">
    <location>
        <begin position="114"/>
        <end position="132"/>
    </location>
</feature>
<feature type="domain" description="Phosphatidic acid phosphatase type 2/haloperoxidase" evidence="2">
    <location>
        <begin position="114"/>
        <end position="227"/>
    </location>
</feature>
<dbReference type="Pfam" id="PF01569">
    <property type="entry name" value="PAP2"/>
    <property type="match status" value="1"/>
</dbReference>
<dbReference type="CDD" id="cd03392">
    <property type="entry name" value="PAP2_like_2"/>
    <property type="match status" value="1"/>
</dbReference>
<feature type="transmembrane region" description="Helical" evidence="1">
    <location>
        <begin position="26"/>
        <end position="48"/>
    </location>
</feature>
<organism evidence="3 4">
    <name type="scientific">Salinimicrobium gaetbulicola</name>
    <dbReference type="NCBI Taxonomy" id="999702"/>
    <lineage>
        <taxon>Bacteria</taxon>
        <taxon>Pseudomonadati</taxon>
        <taxon>Bacteroidota</taxon>
        <taxon>Flavobacteriia</taxon>
        <taxon>Flavobacteriales</taxon>
        <taxon>Flavobacteriaceae</taxon>
        <taxon>Salinimicrobium</taxon>
    </lineage>
</organism>
<dbReference type="RefSeq" id="WP_380736688.1">
    <property type="nucleotide sequence ID" value="NZ_JBHTJP010000032.1"/>
</dbReference>
<keyword evidence="1" id="KW-1133">Transmembrane helix</keyword>
<feature type="transmembrane region" description="Helical" evidence="1">
    <location>
        <begin position="152"/>
        <end position="174"/>
    </location>
</feature>
<dbReference type="SMART" id="SM00014">
    <property type="entry name" value="acidPPc"/>
    <property type="match status" value="1"/>
</dbReference>
<dbReference type="PANTHER" id="PTHR14969:SF13">
    <property type="entry name" value="AT30094P"/>
    <property type="match status" value="1"/>
</dbReference>
<evidence type="ECO:0000313" key="4">
    <source>
        <dbReference type="Proteomes" id="UP001597100"/>
    </source>
</evidence>
<feature type="transmembrane region" description="Helical" evidence="1">
    <location>
        <begin position="216"/>
        <end position="236"/>
    </location>
</feature>
<proteinExistence type="predicted"/>
<comment type="caution">
    <text evidence="3">The sequence shown here is derived from an EMBL/GenBank/DDBJ whole genome shotgun (WGS) entry which is preliminary data.</text>
</comment>
<dbReference type="InterPro" id="IPR000326">
    <property type="entry name" value="PAP2/HPO"/>
</dbReference>
<dbReference type="Gene3D" id="1.20.144.10">
    <property type="entry name" value="Phosphatidic acid phosphatase type 2/haloperoxidase"/>
    <property type="match status" value="2"/>
</dbReference>
<accession>A0ABW3ICF1</accession>
<sequence>MRKGITQAISDFVDFMREHGSRNHPYFPYYFLIVISFIVFVIGTNVFVELSGEISGSVLREYDTKVTDFVTSFRSPELNNFFQFVTDLGDLYAYIVVTTIVALFFFFKLRNKRFIFQLVGVVILSALANIALKRAFNRARPTIEHLVVVKTLSYPSGHAMSAMAFYGFLTYLIFQIKMKRWLRAILAFIFISLIILIGLSRIYLGVHFPSDVAGGFIAGLIWVAFCIVLFNIIALLRLRKRRRDGTYEVEENLEE</sequence>
<keyword evidence="1" id="KW-0812">Transmembrane</keyword>
<evidence type="ECO:0000259" key="2">
    <source>
        <dbReference type="SMART" id="SM00014"/>
    </source>
</evidence>
<gene>
    <name evidence="3" type="ORF">ACFQ1G_02475</name>
</gene>
<keyword evidence="1" id="KW-0472">Membrane</keyword>
<dbReference type="Proteomes" id="UP001597100">
    <property type="component" value="Unassembled WGS sequence"/>
</dbReference>
<protein>
    <submittedName>
        <fullName evidence="3">Phosphatase PAP2 family protein</fullName>
    </submittedName>
</protein>
<dbReference type="SUPFAM" id="SSF48317">
    <property type="entry name" value="Acid phosphatase/Vanadium-dependent haloperoxidase"/>
    <property type="match status" value="1"/>
</dbReference>
<dbReference type="InterPro" id="IPR036938">
    <property type="entry name" value="PAP2/HPO_sf"/>
</dbReference>
<reference evidence="4" key="1">
    <citation type="journal article" date="2019" name="Int. J. Syst. Evol. Microbiol.">
        <title>The Global Catalogue of Microorganisms (GCM) 10K type strain sequencing project: providing services to taxonomists for standard genome sequencing and annotation.</title>
        <authorList>
            <consortium name="The Broad Institute Genomics Platform"/>
            <consortium name="The Broad Institute Genome Sequencing Center for Infectious Disease"/>
            <person name="Wu L."/>
            <person name="Ma J."/>
        </authorList>
    </citation>
    <scope>NUCLEOTIDE SEQUENCE [LARGE SCALE GENOMIC DNA]</scope>
    <source>
        <strain evidence="4">CCUG 60898</strain>
    </source>
</reference>
<feature type="transmembrane region" description="Helical" evidence="1">
    <location>
        <begin position="91"/>
        <end position="107"/>
    </location>
</feature>
<keyword evidence="4" id="KW-1185">Reference proteome</keyword>
<evidence type="ECO:0000313" key="3">
    <source>
        <dbReference type="EMBL" id="MFD0975646.1"/>
    </source>
</evidence>
<dbReference type="PANTHER" id="PTHR14969">
    <property type="entry name" value="SPHINGOSINE-1-PHOSPHATE PHOSPHOHYDROLASE"/>
    <property type="match status" value="1"/>
</dbReference>
<name>A0ABW3ICF1_9FLAO</name>